<dbReference type="PRINTS" id="PR00075">
    <property type="entry name" value="FACDDSATRASE"/>
</dbReference>
<evidence type="ECO:0000313" key="16">
    <source>
        <dbReference type="EMBL" id="KAF5366587.1"/>
    </source>
</evidence>
<keyword evidence="10 14" id="KW-0408">Iron</keyword>
<keyword evidence="3" id="KW-0444">Lipid biosynthesis</keyword>
<dbReference type="Pfam" id="PF00173">
    <property type="entry name" value="Cyt-b5"/>
    <property type="match status" value="1"/>
</dbReference>
<evidence type="ECO:0000256" key="4">
    <source>
        <dbReference type="ARBA" id="ARBA00022617"/>
    </source>
</evidence>
<comment type="similarity">
    <text evidence="14">Belongs to the cytochrome b5 family.</text>
</comment>
<protein>
    <recommendedName>
        <fullName evidence="15">Cytochrome b5 heme-binding domain-containing protein</fullName>
    </recommendedName>
</protein>
<dbReference type="PROSITE" id="PS00191">
    <property type="entry name" value="CYTOCHROME_B5_1"/>
    <property type="match status" value="1"/>
</dbReference>
<sequence length="265" mass="30098">MWQHRQFYPLGFLLGFFIPIIVPGVFWGDWIGGLCFSCALRMTLVHHGIFSLNSLAHHLGSATFDDRFSPRDHFLCGLLTLGEGNHNFHHQFPIDYRNAYQWYYYDPAKWFIAACKLLGLASHLRVFPVNEIQKCSLTMQLKALKGVQDSLSWPKDRELLPVVTWEAFQEQAKSQTLIVISGFVHALDDEFVEVHPGGSQLLRNSSGKDMTSAFFGGVYRHSSAAIHLLSMKRIGILLGGMEIVDDDSVDRSHSQFFVIKDQKIP</sequence>
<comment type="subcellular location">
    <subcellularLocation>
        <location evidence="1">Membrane</location>
        <topology evidence="1">Multi-pass membrane protein</topology>
    </subcellularLocation>
</comment>
<dbReference type="InterPro" id="IPR001522">
    <property type="entry name" value="FADS-1_CS"/>
</dbReference>
<keyword evidence="4 14" id="KW-0349">Heme</keyword>
<dbReference type="GO" id="GO:0020037">
    <property type="term" value="F:heme binding"/>
    <property type="evidence" value="ECO:0007669"/>
    <property type="project" value="UniProtKB-UniRule"/>
</dbReference>
<dbReference type="InterPro" id="IPR036400">
    <property type="entry name" value="Cyt_B5-like_heme/steroid_sf"/>
</dbReference>
<dbReference type="PANTHER" id="PTHR11351:SF31">
    <property type="entry name" value="DESATURASE 1, ISOFORM A-RELATED"/>
    <property type="match status" value="1"/>
</dbReference>
<comment type="similarity">
    <text evidence="2">Belongs to the fatty acid desaturase type 1 family.</text>
</comment>
<dbReference type="InterPro" id="IPR001199">
    <property type="entry name" value="Cyt_B5-like_heme/steroid-bd"/>
</dbReference>
<keyword evidence="9" id="KW-0560">Oxidoreductase</keyword>
<keyword evidence="17" id="KW-1185">Reference proteome</keyword>
<dbReference type="GO" id="GO:0005789">
    <property type="term" value="C:endoplasmic reticulum membrane"/>
    <property type="evidence" value="ECO:0007669"/>
    <property type="project" value="TreeGrafter"/>
</dbReference>
<dbReference type="GO" id="GO:0004768">
    <property type="term" value="F:stearoyl-CoA 9-desaturase activity"/>
    <property type="evidence" value="ECO:0007669"/>
    <property type="project" value="TreeGrafter"/>
</dbReference>
<dbReference type="Gene3D" id="3.10.120.10">
    <property type="entry name" value="Cytochrome b5-like heme/steroid binding domain"/>
    <property type="match status" value="1"/>
</dbReference>
<comment type="caution">
    <text evidence="16">The sequence shown here is derived from an EMBL/GenBank/DDBJ whole genome shotgun (WGS) entry which is preliminary data.</text>
</comment>
<keyword evidence="5 14" id="KW-0812">Transmembrane</keyword>
<evidence type="ECO:0000313" key="17">
    <source>
        <dbReference type="Proteomes" id="UP000559256"/>
    </source>
</evidence>
<keyword evidence="13" id="KW-0275">Fatty acid biosynthesis</keyword>
<accession>A0A8H5GKF8</accession>
<organism evidence="16 17">
    <name type="scientific">Tetrapyrgos nigripes</name>
    <dbReference type="NCBI Taxonomy" id="182062"/>
    <lineage>
        <taxon>Eukaryota</taxon>
        <taxon>Fungi</taxon>
        <taxon>Dikarya</taxon>
        <taxon>Basidiomycota</taxon>
        <taxon>Agaricomycotina</taxon>
        <taxon>Agaricomycetes</taxon>
        <taxon>Agaricomycetidae</taxon>
        <taxon>Agaricales</taxon>
        <taxon>Marasmiineae</taxon>
        <taxon>Marasmiaceae</taxon>
        <taxon>Tetrapyrgos</taxon>
    </lineage>
</organism>
<keyword evidence="6 14" id="KW-0479">Metal-binding</keyword>
<keyword evidence="12 14" id="KW-0472">Membrane</keyword>
<dbReference type="OrthoDB" id="10260134at2759"/>
<dbReference type="AlphaFoldDB" id="A0A8H5GKF8"/>
<name>A0A8H5GKF8_9AGAR</name>
<evidence type="ECO:0000256" key="2">
    <source>
        <dbReference type="ARBA" id="ARBA00009295"/>
    </source>
</evidence>
<dbReference type="SMART" id="SM01117">
    <property type="entry name" value="Cyt-b5"/>
    <property type="match status" value="1"/>
</dbReference>
<dbReference type="InterPro" id="IPR018506">
    <property type="entry name" value="Cyt_B5_heme-BS"/>
</dbReference>
<keyword evidence="11" id="KW-0443">Lipid metabolism</keyword>
<proteinExistence type="inferred from homology"/>
<evidence type="ECO:0000256" key="11">
    <source>
        <dbReference type="ARBA" id="ARBA00023098"/>
    </source>
</evidence>
<evidence type="ECO:0000256" key="1">
    <source>
        <dbReference type="ARBA" id="ARBA00004141"/>
    </source>
</evidence>
<evidence type="ECO:0000256" key="13">
    <source>
        <dbReference type="ARBA" id="ARBA00023160"/>
    </source>
</evidence>
<evidence type="ECO:0000256" key="12">
    <source>
        <dbReference type="ARBA" id="ARBA00023136"/>
    </source>
</evidence>
<evidence type="ECO:0000256" key="8">
    <source>
        <dbReference type="ARBA" id="ARBA00022989"/>
    </source>
</evidence>
<dbReference type="GO" id="GO:0006636">
    <property type="term" value="P:unsaturated fatty acid biosynthetic process"/>
    <property type="evidence" value="ECO:0007669"/>
    <property type="project" value="TreeGrafter"/>
</dbReference>
<dbReference type="GO" id="GO:0005506">
    <property type="term" value="F:iron ion binding"/>
    <property type="evidence" value="ECO:0007669"/>
    <property type="project" value="TreeGrafter"/>
</dbReference>
<dbReference type="Proteomes" id="UP000559256">
    <property type="component" value="Unassembled WGS sequence"/>
</dbReference>
<evidence type="ECO:0000256" key="5">
    <source>
        <dbReference type="ARBA" id="ARBA00022692"/>
    </source>
</evidence>
<dbReference type="PANTHER" id="PTHR11351">
    <property type="entry name" value="ACYL-COA DESATURASE"/>
    <property type="match status" value="1"/>
</dbReference>
<evidence type="ECO:0000256" key="6">
    <source>
        <dbReference type="ARBA" id="ARBA00022723"/>
    </source>
</evidence>
<evidence type="ECO:0000256" key="9">
    <source>
        <dbReference type="ARBA" id="ARBA00023002"/>
    </source>
</evidence>
<keyword evidence="8 14" id="KW-1133">Transmembrane helix</keyword>
<feature type="transmembrane region" description="Helical" evidence="14">
    <location>
        <begin position="7"/>
        <end position="28"/>
    </location>
</feature>
<dbReference type="PROSITE" id="PS00476">
    <property type="entry name" value="FATTY_ACID_DESATUR_1"/>
    <property type="match status" value="1"/>
</dbReference>
<dbReference type="EMBL" id="JAACJM010000022">
    <property type="protein sequence ID" value="KAF5366587.1"/>
    <property type="molecule type" value="Genomic_DNA"/>
</dbReference>
<evidence type="ECO:0000256" key="3">
    <source>
        <dbReference type="ARBA" id="ARBA00022516"/>
    </source>
</evidence>
<evidence type="ECO:0000259" key="15">
    <source>
        <dbReference type="PROSITE" id="PS50255"/>
    </source>
</evidence>
<dbReference type="InterPro" id="IPR015876">
    <property type="entry name" value="Acyl-CoA_DS"/>
</dbReference>
<feature type="domain" description="Cytochrome b5 heme-binding" evidence="15">
    <location>
        <begin position="166"/>
        <end position="238"/>
    </location>
</feature>
<gene>
    <name evidence="16" type="ORF">D9758_008939</name>
</gene>
<evidence type="ECO:0000256" key="14">
    <source>
        <dbReference type="RuleBase" id="RU362121"/>
    </source>
</evidence>
<dbReference type="SUPFAM" id="SSF55856">
    <property type="entry name" value="Cytochrome b5-like heme/steroid binding domain"/>
    <property type="match status" value="1"/>
</dbReference>
<reference evidence="16 17" key="1">
    <citation type="journal article" date="2020" name="ISME J.">
        <title>Uncovering the hidden diversity of litter-decomposition mechanisms in mushroom-forming fungi.</title>
        <authorList>
            <person name="Floudas D."/>
            <person name="Bentzer J."/>
            <person name="Ahren D."/>
            <person name="Johansson T."/>
            <person name="Persson P."/>
            <person name="Tunlid A."/>
        </authorList>
    </citation>
    <scope>NUCLEOTIDE SEQUENCE [LARGE SCALE GENOMIC DNA]</scope>
    <source>
        <strain evidence="16 17">CBS 291.85</strain>
    </source>
</reference>
<evidence type="ECO:0000256" key="7">
    <source>
        <dbReference type="ARBA" id="ARBA00022832"/>
    </source>
</evidence>
<keyword evidence="7" id="KW-0276">Fatty acid metabolism</keyword>
<dbReference type="PROSITE" id="PS50255">
    <property type="entry name" value="CYTOCHROME_B5_2"/>
    <property type="match status" value="1"/>
</dbReference>
<evidence type="ECO:0000256" key="10">
    <source>
        <dbReference type="ARBA" id="ARBA00023004"/>
    </source>
</evidence>